<protein>
    <submittedName>
        <fullName evidence="1">Acetyltransferase</fullName>
    </submittedName>
</protein>
<dbReference type="PANTHER" id="PTHR11440">
    <property type="entry name" value="LECITHIN-CHOLESTEROL ACYLTRANSFERASE-RELATED"/>
    <property type="match status" value="1"/>
</dbReference>
<evidence type="ECO:0000313" key="1">
    <source>
        <dbReference type="EMBL" id="NGX89988.1"/>
    </source>
</evidence>
<proteinExistence type="predicted"/>
<dbReference type="AlphaFoldDB" id="A0A6M2BA22"/>
<name>A0A6M2BA22_9GAMM</name>
<evidence type="ECO:0000313" key="2">
    <source>
        <dbReference type="Proteomes" id="UP000476696"/>
    </source>
</evidence>
<dbReference type="GO" id="GO:0016740">
    <property type="term" value="F:transferase activity"/>
    <property type="evidence" value="ECO:0007669"/>
    <property type="project" value="UniProtKB-KW"/>
</dbReference>
<organism evidence="1 2">
    <name type="scientific">Rahnella contaminans</name>
    <dbReference type="NCBI Taxonomy" id="2703882"/>
    <lineage>
        <taxon>Bacteria</taxon>
        <taxon>Pseudomonadati</taxon>
        <taxon>Pseudomonadota</taxon>
        <taxon>Gammaproteobacteria</taxon>
        <taxon>Enterobacterales</taxon>
        <taxon>Yersiniaceae</taxon>
        <taxon>Rahnella</taxon>
    </lineage>
</organism>
<dbReference type="Gene3D" id="3.40.50.1820">
    <property type="entry name" value="alpha/beta hydrolase"/>
    <property type="match status" value="1"/>
</dbReference>
<comment type="caution">
    <text evidence="1">The sequence shown here is derived from an EMBL/GenBank/DDBJ whole genome shotgun (WGS) entry which is preliminary data.</text>
</comment>
<accession>A0A6M2BA22</accession>
<dbReference type="SUPFAM" id="SSF53474">
    <property type="entry name" value="alpha/beta-Hydrolases"/>
    <property type="match status" value="1"/>
</dbReference>
<reference evidence="1 2" key="1">
    <citation type="submission" date="2020-03" db="EMBL/GenBank/DDBJ databases">
        <title>Rahnella aceri sp. nov., isoated from traditional Jeju Makgeolli.</title>
        <authorList>
            <person name="Kim I.S."/>
            <person name="Jeon D."/>
        </authorList>
    </citation>
    <scope>NUCLEOTIDE SEQUENCE [LARGE SCALE GENOMIC DNA]</scope>
    <source>
        <strain evidence="1 2">Lac-M11</strain>
    </source>
</reference>
<gene>
    <name evidence="1" type="ORF">GW579_23185</name>
</gene>
<dbReference type="InterPro" id="IPR029058">
    <property type="entry name" value="AB_hydrolase_fold"/>
</dbReference>
<dbReference type="EMBL" id="JAADJS010000009">
    <property type="protein sequence ID" value="NGX89988.1"/>
    <property type="molecule type" value="Genomic_DNA"/>
</dbReference>
<sequence>MGMSNANTTCHLPQWDENGNVFWEGAALQPTDKDVKAILLKPPTKAIPVIFLPGVMGTNLMSTEKFHKAIWRGDDDIETYFSWVKKDGKVRRELLNPDSTDVDDRGKTNKSIYSPISDEGHLFPSRKERKWGEALSFCYGDFLTVLQGALLDDWQRALINGLPGQEGCVKGSGTLSQLLEKKLGTEEPAEAALTRSEIDHFEKFLFPVHVFGYNWLADNAESAKKLVIYIDKVIDTYKHLHGHGVAVEKVVLVTHSMGGLIARYASQILGGQDKILGIVHGVIPDLGSPAAYRRMKIGARQEGAAGIVLGKSATELMPVLARAPAPLQLLPSAKYIDGAPWLTIKGGDEDGSDLILPKTGDPFSEIYLNKTLWWRLYESDIIDKDSAISENNWSEYSDLVSTTVQPFIEELDNTYHSNTYLFYGNEIKSDRSLTWNKTSITYPKNTHEYNKKLPNDHRDIPGSFHKSQMYQLKSSETPGDGTVPVESVSVIRSYNGIKSVLATNVGHQEAYNVDNMADIKNRPSLQFTLRAIAKMVQEVPST</sequence>
<keyword evidence="2" id="KW-1185">Reference proteome</keyword>
<dbReference type="Proteomes" id="UP000476696">
    <property type="component" value="Unassembled WGS sequence"/>
</dbReference>
<keyword evidence="1" id="KW-0808">Transferase</keyword>